<evidence type="ECO:0000313" key="3">
    <source>
        <dbReference type="Proteomes" id="UP000480246"/>
    </source>
</evidence>
<feature type="chain" id="PRO_5039445215" description="Lipoprotein" evidence="1">
    <location>
        <begin position="21"/>
        <end position="225"/>
    </location>
</feature>
<evidence type="ECO:0008006" key="4">
    <source>
        <dbReference type="Google" id="ProtNLM"/>
    </source>
</evidence>
<protein>
    <recommendedName>
        <fullName evidence="4">Lipoprotein</fullName>
    </recommendedName>
</protein>
<dbReference type="Proteomes" id="UP000480246">
    <property type="component" value="Unassembled WGS sequence"/>
</dbReference>
<reference evidence="2 3" key="1">
    <citation type="submission" date="2019-10" db="EMBL/GenBank/DDBJ databases">
        <title>Gracilibacillus sp. nov. isolated from rice seeds.</title>
        <authorList>
            <person name="He S."/>
        </authorList>
    </citation>
    <scope>NUCLEOTIDE SEQUENCE [LARGE SCALE GENOMIC DNA]</scope>
    <source>
        <strain evidence="2 3">TD8</strain>
    </source>
</reference>
<sequence>MIKKGLTILLLIFFVGCSNKDITANITDDTEEETNDIIATTTDNTPVKKEPLPDDKTIDLSVDNEIIEIDTEEIPILSYFLSTFENKQIGINTMTLEELEIENLYLLSFNCNINNCSYLLLDQNNPKRSMLLNDFVHLKSIVPSPSEEDFLIIFEHRHSDEMVIFNLDKWRKKNFEQNLKEFGEIRLSNPEWINQNEFSVDILQSEANNMQKVTFTKAEEEIIEK</sequence>
<dbReference type="EMBL" id="WEID01000015">
    <property type="protein sequence ID" value="KAB8138587.1"/>
    <property type="molecule type" value="Genomic_DNA"/>
</dbReference>
<dbReference type="AlphaFoldDB" id="A0A7C8KTM0"/>
<keyword evidence="3" id="KW-1185">Reference proteome</keyword>
<comment type="caution">
    <text evidence="2">The sequence shown here is derived from an EMBL/GenBank/DDBJ whole genome shotgun (WGS) entry which is preliminary data.</text>
</comment>
<feature type="signal peptide" evidence="1">
    <location>
        <begin position="1"/>
        <end position="20"/>
    </location>
</feature>
<evidence type="ECO:0000313" key="2">
    <source>
        <dbReference type="EMBL" id="KAB8138587.1"/>
    </source>
</evidence>
<accession>A0A7C8KTM0</accession>
<keyword evidence="1" id="KW-0732">Signal</keyword>
<proteinExistence type="predicted"/>
<dbReference type="RefSeq" id="WP_153401511.1">
    <property type="nucleotide sequence ID" value="NZ_ML762425.1"/>
</dbReference>
<gene>
    <name evidence="2" type="ORF">F9U64_02935</name>
</gene>
<dbReference type="PROSITE" id="PS51257">
    <property type="entry name" value="PROKAR_LIPOPROTEIN"/>
    <property type="match status" value="1"/>
</dbReference>
<evidence type="ECO:0000256" key="1">
    <source>
        <dbReference type="SAM" id="SignalP"/>
    </source>
</evidence>
<name>A0A7C8KTM0_9BACI</name>
<organism evidence="2 3">
    <name type="scientific">Gracilibacillus oryzae</name>
    <dbReference type="NCBI Taxonomy" id="1672701"/>
    <lineage>
        <taxon>Bacteria</taxon>
        <taxon>Bacillati</taxon>
        <taxon>Bacillota</taxon>
        <taxon>Bacilli</taxon>
        <taxon>Bacillales</taxon>
        <taxon>Bacillaceae</taxon>
        <taxon>Gracilibacillus</taxon>
    </lineage>
</organism>
<dbReference type="OrthoDB" id="2829902at2"/>